<evidence type="ECO:0000313" key="1">
    <source>
        <dbReference type="EMBL" id="KNZ53631.1"/>
    </source>
</evidence>
<dbReference type="VEuPathDB" id="FungiDB:VP01_3180g2"/>
<reference evidence="1 2" key="1">
    <citation type="submission" date="2015-08" db="EMBL/GenBank/DDBJ databases">
        <title>Next Generation Sequencing and Analysis of the Genome of Puccinia sorghi L Schw, the Causal Agent of Maize Common Rust.</title>
        <authorList>
            <person name="Rochi L."/>
            <person name="Burguener G."/>
            <person name="Darino M."/>
            <person name="Turjanski A."/>
            <person name="Kreff E."/>
            <person name="Dieguez M.J."/>
            <person name="Sacco F."/>
        </authorList>
    </citation>
    <scope>NUCLEOTIDE SEQUENCE [LARGE SCALE GENOMIC DNA]</scope>
    <source>
        <strain evidence="1 2">RO10H11247</strain>
    </source>
</reference>
<gene>
    <name evidence="1" type="ORF">VP01_3180g2</name>
</gene>
<organism evidence="1 2">
    <name type="scientific">Puccinia sorghi</name>
    <dbReference type="NCBI Taxonomy" id="27349"/>
    <lineage>
        <taxon>Eukaryota</taxon>
        <taxon>Fungi</taxon>
        <taxon>Dikarya</taxon>
        <taxon>Basidiomycota</taxon>
        <taxon>Pucciniomycotina</taxon>
        <taxon>Pucciniomycetes</taxon>
        <taxon>Pucciniales</taxon>
        <taxon>Pucciniaceae</taxon>
        <taxon>Puccinia</taxon>
    </lineage>
</organism>
<sequence>MSLTVRQMVPFCLCVSSDRTKLSNGACRGVGPHGLVYVICLPGEKGCVFSFRCTPGGFAIPARNKGKVCTSDLWQRLTVGITLLFWQHYRGFPIYSSSSFLNSSRIHSSVGFNNQFNSQIPKTPQKNLGISQIFPLSFFLVVGSSESSNRQGGLPHKHLFSQLKFKSSVVFHFNSNFFLPLCLALNFFTEDSCPVMCECIGLVCYLQLTQGKFYLTSYFQKGSLTCNSTVLKVQQSAQKVFENYFEILISKSHIYFHQISHFIFMHSLQGYFCHRTCQSSNLDKNTCTTSTIKFVGFLFLLYNSGYIITSENFLRPLGHSFRGYVYHTIGKVEGFSQILCGKKNQLSR</sequence>
<proteinExistence type="predicted"/>
<dbReference type="AlphaFoldDB" id="A0A0L6UYK2"/>
<evidence type="ECO:0000313" key="2">
    <source>
        <dbReference type="Proteomes" id="UP000037035"/>
    </source>
</evidence>
<dbReference type="EMBL" id="LAVV01008147">
    <property type="protein sequence ID" value="KNZ53631.1"/>
    <property type="molecule type" value="Genomic_DNA"/>
</dbReference>
<accession>A0A0L6UYK2</accession>
<dbReference type="Proteomes" id="UP000037035">
    <property type="component" value="Unassembled WGS sequence"/>
</dbReference>
<name>A0A0L6UYK2_9BASI</name>
<keyword evidence="2" id="KW-1185">Reference proteome</keyword>
<protein>
    <submittedName>
        <fullName evidence="1">Uncharacterized protein</fullName>
    </submittedName>
</protein>
<comment type="caution">
    <text evidence="1">The sequence shown here is derived from an EMBL/GenBank/DDBJ whole genome shotgun (WGS) entry which is preliminary data.</text>
</comment>